<organism evidence="2 3">
    <name type="scientific">Caerostris extrusa</name>
    <name type="common">Bark spider</name>
    <name type="synonym">Caerostris bankana</name>
    <dbReference type="NCBI Taxonomy" id="172846"/>
    <lineage>
        <taxon>Eukaryota</taxon>
        <taxon>Metazoa</taxon>
        <taxon>Ecdysozoa</taxon>
        <taxon>Arthropoda</taxon>
        <taxon>Chelicerata</taxon>
        <taxon>Arachnida</taxon>
        <taxon>Araneae</taxon>
        <taxon>Araneomorphae</taxon>
        <taxon>Entelegynae</taxon>
        <taxon>Araneoidea</taxon>
        <taxon>Araneidae</taxon>
        <taxon>Caerostris</taxon>
    </lineage>
</organism>
<name>A0AAV4QZ92_CAEEX</name>
<accession>A0AAV4QZ92</accession>
<proteinExistence type="predicted"/>
<dbReference type="AlphaFoldDB" id="A0AAV4QZ92"/>
<reference evidence="2 3" key="1">
    <citation type="submission" date="2021-06" db="EMBL/GenBank/DDBJ databases">
        <title>Caerostris extrusa draft genome.</title>
        <authorList>
            <person name="Kono N."/>
            <person name="Arakawa K."/>
        </authorList>
    </citation>
    <scope>NUCLEOTIDE SEQUENCE [LARGE SCALE GENOMIC DNA]</scope>
</reference>
<dbReference type="EMBL" id="BPLR01006977">
    <property type="protein sequence ID" value="GIY13659.1"/>
    <property type="molecule type" value="Genomic_DNA"/>
</dbReference>
<evidence type="ECO:0000313" key="2">
    <source>
        <dbReference type="EMBL" id="GIY13659.1"/>
    </source>
</evidence>
<evidence type="ECO:0000313" key="3">
    <source>
        <dbReference type="Proteomes" id="UP001054945"/>
    </source>
</evidence>
<evidence type="ECO:0000256" key="1">
    <source>
        <dbReference type="SAM" id="MobiDB-lite"/>
    </source>
</evidence>
<gene>
    <name evidence="2" type="ORF">CEXT_607321</name>
</gene>
<dbReference type="Proteomes" id="UP001054945">
    <property type="component" value="Unassembled WGS sequence"/>
</dbReference>
<sequence length="54" mass="6047">MDFEPATDIHKHIAARAQRSEKRHGARRKLSASPAWAHSGHTIYMNYSANVAAM</sequence>
<keyword evidence="3" id="KW-1185">Reference proteome</keyword>
<comment type="caution">
    <text evidence="2">The sequence shown here is derived from an EMBL/GenBank/DDBJ whole genome shotgun (WGS) entry which is preliminary data.</text>
</comment>
<feature type="non-terminal residue" evidence="2">
    <location>
        <position position="54"/>
    </location>
</feature>
<protein>
    <submittedName>
        <fullName evidence="2">Uncharacterized protein</fullName>
    </submittedName>
</protein>
<feature type="compositionally biased region" description="Basic residues" evidence="1">
    <location>
        <begin position="21"/>
        <end position="30"/>
    </location>
</feature>
<feature type="region of interest" description="Disordered" evidence="1">
    <location>
        <begin position="1"/>
        <end position="33"/>
    </location>
</feature>